<dbReference type="InterPro" id="IPR027417">
    <property type="entry name" value="P-loop_NTPase"/>
</dbReference>
<protein>
    <submittedName>
        <fullName evidence="6">ABC-2 type transport system ATP-binding protein</fullName>
    </submittedName>
</protein>
<dbReference type="InterPro" id="IPR050763">
    <property type="entry name" value="ABC_transporter_ATP-binding"/>
</dbReference>
<dbReference type="InterPro" id="IPR017871">
    <property type="entry name" value="ABC_transporter-like_CS"/>
</dbReference>
<name>A0A1M5VCZ7_9CLOT</name>
<evidence type="ECO:0000256" key="2">
    <source>
        <dbReference type="ARBA" id="ARBA00022448"/>
    </source>
</evidence>
<dbReference type="OrthoDB" id="9776369at2"/>
<dbReference type="Proteomes" id="UP000184447">
    <property type="component" value="Unassembled WGS sequence"/>
</dbReference>
<keyword evidence="3" id="KW-0547">Nucleotide-binding</keyword>
<comment type="similarity">
    <text evidence="1">Belongs to the ABC transporter superfamily.</text>
</comment>
<accession>A0A1M5VCZ7</accession>
<dbReference type="GO" id="GO:0016887">
    <property type="term" value="F:ATP hydrolysis activity"/>
    <property type="evidence" value="ECO:0007669"/>
    <property type="project" value="InterPro"/>
</dbReference>
<dbReference type="SUPFAM" id="SSF52540">
    <property type="entry name" value="P-loop containing nucleoside triphosphate hydrolases"/>
    <property type="match status" value="1"/>
</dbReference>
<dbReference type="Gene3D" id="3.40.50.300">
    <property type="entry name" value="P-loop containing nucleotide triphosphate hydrolases"/>
    <property type="match status" value="1"/>
</dbReference>
<dbReference type="Pfam" id="PF00005">
    <property type="entry name" value="ABC_tran"/>
    <property type="match status" value="1"/>
</dbReference>
<keyword evidence="2" id="KW-0813">Transport</keyword>
<organism evidence="6 7">
    <name type="scientific">Clostridium grantii DSM 8605</name>
    <dbReference type="NCBI Taxonomy" id="1121316"/>
    <lineage>
        <taxon>Bacteria</taxon>
        <taxon>Bacillati</taxon>
        <taxon>Bacillota</taxon>
        <taxon>Clostridia</taxon>
        <taxon>Eubacteriales</taxon>
        <taxon>Clostridiaceae</taxon>
        <taxon>Clostridium</taxon>
    </lineage>
</organism>
<dbReference type="InterPro" id="IPR003439">
    <property type="entry name" value="ABC_transporter-like_ATP-bd"/>
</dbReference>
<evidence type="ECO:0000256" key="1">
    <source>
        <dbReference type="ARBA" id="ARBA00005417"/>
    </source>
</evidence>
<reference evidence="6 7" key="1">
    <citation type="submission" date="2016-11" db="EMBL/GenBank/DDBJ databases">
        <authorList>
            <person name="Jaros S."/>
            <person name="Januszkiewicz K."/>
            <person name="Wedrychowicz H."/>
        </authorList>
    </citation>
    <scope>NUCLEOTIDE SEQUENCE [LARGE SCALE GENOMIC DNA]</scope>
    <source>
        <strain evidence="6 7">DSM 8605</strain>
    </source>
</reference>
<dbReference type="AlphaFoldDB" id="A0A1M5VCZ7"/>
<keyword evidence="4 6" id="KW-0067">ATP-binding</keyword>
<dbReference type="GO" id="GO:0005524">
    <property type="term" value="F:ATP binding"/>
    <property type="evidence" value="ECO:0007669"/>
    <property type="project" value="UniProtKB-KW"/>
</dbReference>
<dbReference type="PROSITE" id="PS50893">
    <property type="entry name" value="ABC_TRANSPORTER_2"/>
    <property type="match status" value="1"/>
</dbReference>
<dbReference type="PROSITE" id="PS00211">
    <property type="entry name" value="ABC_TRANSPORTER_1"/>
    <property type="match status" value="1"/>
</dbReference>
<evidence type="ECO:0000259" key="5">
    <source>
        <dbReference type="PROSITE" id="PS50893"/>
    </source>
</evidence>
<dbReference type="RefSeq" id="WP_073338501.1">
    <property type="nucleotide sequence ID" value="NZ_FQXM01000011.1"/>
</dbReference>
<gene>
    <name evidence="6" type="ORF">SAMN02745207_02220</name>
</gene>
<evidence type="ECO:0000256" key="3">
    <source>
        <dbReference type="ARBA" id="ARBA00022741"/>
    </source>
</evidence>
<evidence type="ECO:0000256" key="4">
    <source>
        <dbReference type="ARBA" id="ARBA00022840"/>
    </source>
</evidence>
<evidence type="ECO:0000313" key="7">
    <source>
        <dbReference type="Proteomes" id="UP000184447"/>
    </source>
</evidence>
<dbReference type="STRING" id="1121316.SAMN02745207_02220"/>
<dbReference type="PANTHER" id="PTHR42711:SF5">
    <property type="entry name" value="ABC TRANSPORTER ATP-BINDING PROTEIN NATA"/>
    <property type="match status" value="1"/>
</dbReference>
<dbReference type="EMBL" id="FQXM01000011">
    <property type="protein sequence ID" value="SHH73129.1"/>
    <property type="molecule type" value="Genomic_DNA"/>
</dbReference>
<sequence>MVTINNLEVKYGQQIALSIKSPITFETGDRIGIIGSNGAGKTTLVKSILGLTNYNGRIQTNLKPEQMSAHMQENNYVDTMAIKYIIEAILNTKIKSNKVLQELISFFNFENCLNKKFSALSGGQKQRLTIILVLIQDTPLVFFDEVTSGLDFETRQQLMNKITQWYENKEATICIVSHYYEELEKLASKVLILDNGEVVDFGTKEQLFQKYCGKSTITIENNKRNEELSKNLPKIIAPEHLIALSCLNENKELEIVKVLIEQNINFKRSNNDIEIMSINAKARFNGELKGGISNEYKAI</sequence>
<keyword evidence="7" id="KW-1185">Reference proteome</keyword>
<proteinExistence type="inferred from homology"/>
<feature type="domain" description="ABC transporter" evidence="5">
    <location>
        <begin position="2"/>
        <end position="220"/>
    </location>
</feature>
<dbReference type="InterPro" id="IPR003593">
    <property type="entry name" value="AAA+_ATPase"/>
</dbReference>
<dbReference type="PANTHER" id="PTHR42711">
    <property type="entry name" value="ABC TRANSPORTER ATP-BINDING PROTEIN"/>
    <property type="match status" value="1"/>
</dbReference>
<evidence type="ECO:0000313" key="6">
    <source>
        <dbReference type="EMBL" id="SHH73129.1"/>
    </source>
</evidence>
<dbReference type="SMART" id="SM00382">
    <property type="entry name" value="AAA"/>
    <property type="match status" value="1"/>
</dbReference>